<evidence type="ECO:0000256" key="2">
    <source>
        <dbReference type="SAM" id="MobiDB-lite"/>
    </source>
</evidence>
<dbReference type="SUPFAM" id="SSF54593">
    <property type="entry name" value="Glyoxalase/Bleomycin resistance protein/Dihydroxybiphenyl dioxygenase"/>
    <property type="match status" value="1"/>
</dbReference>
<accession>A0AAD4CNN0</accession>
<dbReference type="InterPro" id="IPR051785">
    <property type="entry name" value="MMCE/EMCE_epimerase"/>
</dbReference>
<dbReference type="InterPro" id="IPR004360">
    <property type="entry name" value="Glyas_Fos-R_dOase_dom"/>
</dbReference>
<dbReference type="GO" id="GO:0004493">
    <property type="term" value="F:methylmalonyl-CoA epimerase activity"/>
    <property type="evidence" value="ECO:0007669"/>
    <property type="project" value="TreeGrafter"/>
</dbReference>
<sequence>MGVYDSPWLQANPDRVKLLGPVCIGYGHPDLTTAHKYMTDFGLVEAFRDPETIYYRGYGVNPVVYIGKQTTQPKFLGVYFEAASLEDLQKAAKIPGASAIEDFPAGGQVVHVRDPTGIPFHVVFGFEKRKFTPPQRDGQPYNFPSSNDADVESKPRRGKFHRMEKGIIPVHKFGHCGVVPADIKISCDFYCTHFNFKPSDVMLGGPEKAVMLIFFHVDLGQEYSDHHSFFLAAPHGVLQPGRPHHAAFEVESIDKQFIGHDYMDSQGYQPFWGVGRHIEGSQVFDYWFDLDGFLVEHYADGDLVNEDTKIGWVLRHPKDGSNWGPGLPSPGPPVK</sequence>
<dbReference type="Gene3D" id="3.10.180.10">
    <property type="entry name" value="2,3-Dihydroxybiphenyl 1,2-Dioxygenase, domain 1"/>
    <property type="match status" value="2"/>
</dbReference>
<proteinExistence type="predicted"/>
<dbReference type="PANTHER" id="PTHR43048">
    <property type="entry name" value="METHYLMALONYL-COA EPIMERASE"/>
    <property type="match status" value="1"/>
</dbReference>
<dbReference type="InterPro" id="IPR037523">
    <property type="entry name" value="VOC_core"/>
</dbReference>
<evidence type="ECO:0000256" key="1">
    <source>
        <dbReference type="ARBA" id="ARBA00022723"/>
    </source>
</evidence>
<dbReference type="GO" id="GO:0005739">
    <property type="term" value="C:mitochondrion"/>
    <property type="evidence" value="ECO:0007669"/>
    <property type="project" value="TreeGrafter"/>
</dbReference>
<evidence type="ECO:0000313" key="4">
    <source>
        <dbReference type="EMBL" id="KAF9889642.1"/>
    </source>
</evidence>
<dbReference type="Proteomes" id="UP001194746">
    <property type="component" value="Unassembled WGS sequence"/>
</dbReference>
<protein>
    <recommendedName>
        <fullName evidence="3">VOC domain-containing protein</fullName>
    </recommendedName>
</protein>
<gene>
    <name evidence="4" type="ORF">FE257_007150</name>
</gene>
<dbReference type="EMBL" id="VCAU01000034">
    <property type="protein sequence ID" value="KAF9889642.1"/>
    <property type="molecule type" value="Genomic_DNA"/>
</dbReference>
<name>A0AAD4CNN0_ASPNN</name>
<keyword evidence="1" id="KW-0479">Metal-binding</keyword>
<dbReference type="CDD" id="cd07267">
    <property type="entry name" value="THT_Oxygenase_N"/>
    <property type="match status" value="1"/>
</dbReference>
<keyword evidence="5" id="KW-1185">Reference proteome</keyword>
<reference evidence="4" key="2">
    <citation type="submission" date="2020-02" db="EMBL/GenBank/DDBJ databases">
        <authorList>
            <person name="Gilchrist C.L.M."/>
            <person name="Chooi Y.-H."/>
        </authorList>
    </citation>
    <scope>NUCLEOTIDE SEQUENCE</scope>
    <source>
        <strain evidence="4">MST-FP2251</strain>
    </source>
</reference>
<feature type="region of interest" description="Disordered" evidence="2">
    <location>
        <begin position="131"/>
        <end position="153"/>
    </location>
</feature>
<dbReference type="InterPro" id="IPR029068">
    <property type="entry name" value="Glyas_Bleomycin-R_OHBP_Dase"/>
</dbReference>
<dbReference type="PANTHER" id="PTHR43048:SF3">
    <property type="entry name" value="METHYLMALONYL-COA EPIMERASE, MITOCHONDRIAL"/>
    <property type="match status" value="1"/>
</dbReference>
<dbReference type="GO" id="GO:0046491">
    <property type="term" value="P:L-methylmalonyl-CoA metabolic process"/>
    <property type="evidence" value="ECO:0007669"/>
    <property type="project" value="TreeGrafter"/>
</dbReference>
<dbReference type="PROSITE" id="PS51819">
    <property type="entry name" value="VOC"/>
    <property type="match status" value="1"/>
</dbReference>
<organism evidence="4 5">
    <name type="scientific">Aspergillus nanangensis</name>
    <dbReference type="NCBI Taxonomy" id="2582783"/>
    <lineage>
        <taxon>Eukaryota</taxon>
        <taxon>Fungi</taxon>
        <taxon>Dikarya</taxon>
        <taxon>Ascomycota</taxon>
        <taxon>Pezizomycotina</taxon>
        <taxon>Eurotiomycetes</taxon>
        <taxon>Eurotiomycetidae</taxon>
        <taxon>Eurotiales</taxon>
        <taxon>Aspergillaceae</taxon>
        <taxon>Aspergillus</taxon>
        <taxon>Aspergillus subgen. Circumdati</taxon>
    </lineage>
</organism>
<evidence type="ECO:0000313" key="5">
    <source>
        <dbReference type="Proteomes" id="UP001194746"/>
    </source>
</evidence>
<comment type="caution">
    <text evidence="4">The sequence shown here is derived from an EMBL/GenBank/DDBJ whole genome shotgun (WGS) entry which is preliminary data.</text>
</comment>
<dbReference type="GO" id="GO:0046872">
    <property type="term" value="F:metal ion binding"/>
    <property type="evidence" value="ECO:0007669"/>
    <property type="project" value="UniProtKB-KW"/>
</dbReference>
<reference evidence="4" key="1">
    <citation type="journal article" date="2019" name="Beilstein J. Org. Chem.">
        <title>Nanangenines: drimane sesquiterpenoids as the dominant metabolite cohort of a novel Australian fungus, Aspergillus nanangensis.</title>
        <authorList>
            <person name="Lacey H.J."/>
            <person name="Gilchrist C.L.M."/>
            <person name="Crombie A."/>
            <person name="Kalaitzis J.A."/>
            <person name="Vuong D."/>
            <person name="Rutledge P.J."/>
            <person name="Turner P."/>
            <person name="Pitt J.I."/>
            <person name="Lacey E."/>
            <person name="Chooi Y.H."/>
            <person name="Piggott A.M."/>
        </authorList>
    </citation>
    <scope>NUCLEOTIDE SEQUENCE</scope>
    <source>
        <strain evidence="4">MST-FP2251</strain>
    </source>
</reference>
<evidence type="ECO:0000259" key="3">
    <source>
        <dbReference type="PROSITE" id="PS51819"/>
    </source>
</evidence>
<dbReference type="Pfam" id="PF00903">
    <property type="entry name" value="Glyoxalase"/>
    <property type="match status" value="1"/>
</dbReference>
<dbReference type="AlphaFoldDB" id="A0AAD4CNN0"/>
<feature type="domain" description="VOC" evidence="3">
    <location>
        <begin position="172"/>
        <end position="300"/>
    </location>
</feature>